<gene>
    <name evidence="13" type="ORF">POTOM_051560</name>
</gene>
<dbReference type="GO" id="GO:0061630">
    <property type="term" value="F:ubiquitin protein ligase activity"/>
    <property type="evidence" value="ECO:0007669"/>
    <property type="project" value="UniProtKB-EC"/>
</dbReference>
<evidence type="ECO:0000256" key="1">
    <source>
        <dbReference type="ARBA" id="ARBA00000900"/>
    </source>
</evidence>
<evidence type="ECO:0000313" key="14">
    <source>
        <dbReference type="Proteomes" id="UP000886885"/>
    </source>
</evidence>
<dbReference type="InterPro" id="IPR033326">
    <property type="entry name" value="BAH1"/>
</dbReference>
<dbReference type="Pfam" id="PF00097">
    <property type="entry name" value="zf-C3HC4"/>
    <property type="match status" value="1"/>
</dbReference>
<dbReference type="OrthoDB" id="6105938at2759"/>
<dbReference type="GO" id="GO:0008270">
    <property type="term" value="F:zinc ion binding"/>
    <property type="evidence" value="ECO:0007669"/>
    <property type="project" value="UniProtKB-KW"/>
</dbReference>
<evidence type="ECO:0000256" key="3">
    <source>
        <dbReference type="ARBA" id="ARBA00012483"/>
    </source>
</evidence>
<evidence type="ECO:0000256" key="6">
    <source>
        <dbReference type="ARBA" id="ARBA00022771"/>
    </source>
</evidence>
<evidence type="ECO:0000256" key="5">
    <source>
        <dbReference type="ARBA" id="ARBA00022723"/>
    </source>
</evidence>
<evidence type="ECO:0000256" key="10">
    <source>
        <dbReference type="SAM" id="MobiDB-lite"/>
    </source>
</evidence>
<protein>
    <recommendedName>
        <fullName evidence="3">RING-type E3 ubiquitin transferase</fullName>
        <ecNumber evidence="3">2.3.2.27</ecNumber>
    </recommendedName>
</protein>
<feature type="compositionally biased region" description="Polar residues" evidence="10">
    <location>
        <begin position="41"/>
        <end position="51"/>
    </location>
</feature>
<comment type="pathway">
    <text evidence="2">Protein modification; protein ubiquitination.</text>
</comment>
<proteinExistence type="predicted"/>
<dbReference type="InterPro" id="IPR018957">
    <property type="entry name" value="Znf_C3HC4_RING-type"/>
</dbReference>
<dbReference type="CDD" id="cd14482">
    <property type="entry name" value="SPX_BAH1-like"/>
    <property type="match status" value="1"/>
</dbReference>
<dbReference type="InterPro" id="IPR001841">
    <property type="entry name" value="Znf_RING"/>
</dbReference>
<evidence type="ECO:0000256" key="9">
    <source>
        <dbReference type="PROSITE-ProRule" id="PRU00175"/>
    </source>
</evidence>
<keyword evidence="6 9" id="KW-0863">Zinc-finger</keyword>
<dbReference type="InterPro" id="IPR004331">
    <property type="entry name" value="SPX_dom"/>
</dbReference>
<dbReference type="Proteomes" id="UP000886885">
    <property type="component" value="Chromosome 16A"/>
</dbReference>
<dbReference type="PROSITE" id="PS50089">
    <property type="entry name" value="ZF_RING_2"/>
    <property type="match status" value="1"/>
</dbReference>
<feature type="domain" description="RING-type" evidence="11">
    <location>
        <begin position="234"/>
        <end position="283"/>
    </location>
</feature>
<evidence type="ECO:0000256" key="7">
    <source>
        <dbReference type="ARBA" id="ARBA00022786"/>
    </source>
</evidence>
<reference evidence="13" key="1">
    <citation type="journal article" date="2020" name="bioRxiv">
        <title>Hybrid origin of Populus tomentosa Carr. identified through genome sequencing and phylogenomic analysis.</title>
        <authorList>
            <person name="An X."/>
            <person name="Gao K."/>
            <person name="Chen Z."/>
            <person name="Li J."/>
            <person name="Yang X."/>
            <person name="Yang X."/>
            <person name="Zhou J."/>
            <person name="Guo T."/>
            <person name="Zhao T."/>
            <person name="Huang S."/>
            <person name="Miao D."/>
            <person name="Khan W.U."/>
            <person name="Rao P."/>
            <person name="Ye M."/>
            <person name="Lei B."/>
            <person name="Liao W."/>
            <person name="Wang J."/>
            <person name="Ji L."/>
            <person name="Li Y."/>
            <person name="Guo B."/>
            <person name="Mustafa N.S."/>
            <person name="Li S."/>
            <person name="Yun Q."/>
            <person name="Keller S.R."/>
            <person name="Mao J."/>
            <person name="Zhang R."/>
            <person name="Strauss S.H."/>
        </authorList>
    </citation>
    <scope>NUCLEOTIDE SEQUENCE</scope>
    <source>
        <strain evidence="13">GM15</strain>
        <tissue evidence="13">Leaf</tissue>
    </source>
</reference>
<name>A0A8X8C718_POPTO</name>
<organism evidence="13 14">
    <name type="scientific">Populus tomentosa</name>
    <name type="common">Chinese white poplar</name>
    <dbReference type="NCBI Taxonomy" id="118781"/>
    <lineage>
        <taxon>Eukaryota</taxon>
        <taxon>Viridiplantae</taxon>
        <taxon>Streptophyta</taxon>
        <taxon>Embryophyta</taxon>
        <taxon>Tracheophyta</taxon>
        <taxon>Spermatophyta</taxon>
        <taxon>Magnoliopsida</taxon>
        <taxon>eudicotyledons</taxon>
        <taxon>Gunneridae</taxon>
        <taxon>Pentapetalae</taxon>
        <taxon>rosids</taxon>
        <taxon>fabids</taxon>
        <taxon>Malpighiales</taxon>
        <taxon>Salicaceae</taxon>
        <taxon>Saliceae</taxon>
        <taxon>Populus</taxon>
    </lineage>
</organism>
<dbReference type="PROSITE" id="PS00518">
    <property type="entry name" value="ZF_RING_1"/>
    <property type="match status" value="1"/>
</dbReference>
<keyword evidence="8" id="KW-0862">Zinc</keyword>
<evidence type="ECO:0000313" key="13">
    <source>
        <dbReference type="EMBL" id="KAG6744919.1"/>
    </source>
</evidence>
<keyword evidence="14" id="KW-1185">Reference proteome</keyword>
<dbReference type="EC" id="2.3.2.27" evidence="3"/>
<evidence type="ECO:0000259" key="12">
    <source>
        <dbReference type="PROSITE" id="PS51382"/>
    </source>
</evidence>
<dbReference type="AlphaFoldDB" id="A0A8X8C718"/>
<comment type="caution">
    <text evidence="13">The sequence shown here is derived from an EMBL/GenBank/DDBJ whole genome shotgun (WGS) entry which is preliminary data.</text>
</comment>
<evidence type="ECO:0000259" key="11">
    <source>
        <dbReference type="PROSITE" id="PS50089"/>
    </source>
</evidence>
<dbReference type="PROSITE" id="PS51382">
    <property type="entry name" value="SPX"/>
    <property type="match status" value="1"/>
</dbReference>
<dbReference type="PANTHER" id="PTHR46764:SF2">
    <property type="entry name" value="E3 UBIQUITIN-PROTEIN LIGASE BAH1-LIKE-RELATED"/>
    <property type="match status" value="1"/>
</dbReference>
<dbReference type="SMART" id="SM00184">
    <property type="entry name" value="RING"/>
    <property type="match status" value="1"/>
</dbReference>
<accession>A0A8X8C718</accession>
<keyword evidence="4" id="KW-0808">Transferase</keyword>
<sequence length="422" mass="48402">MKFGEKFMEYLHGEQEGCLDKCVHVEYKRLKKVLKKCRSQGPPSTSCNGEQQQERDSEQNHSLSQFCHRHSCPLCDQMFFSELMREASDIAGCFSSRVRHLLHLHVARGMQRYKLRLRQCFINDQQIMVEEGRMLIEYVTMNAIAIRKILKKYDKVHCSINGKNFKSKMRSEHIELLQSPWLIELGAFYLNFDGIDGGEFSEFCSRFSCDLSATEPVMTLMLPNYTKLEYGLTCAICLEMVFNPCALSCGHLFCKLCACLAASVLVVEGLKAASSNAKCPVCREDHDVTGLDNFTIMMFTGFEYCRTEIEAATYSEGAFVLPPETMCITRGILCSSRASFVSTAEIKERVIHHAWMVSYTGCNGYNILAGVYTNAVHMLELDLLVRRRCKEHWKERMVAERAETVKQTREYWDLQTKYAIGY</sequence>
<feature type="region of interest" description="Disordered" evidence="10">
    <location>
        <begin position="39"/>
        <end position="59"/>
    </location>
</feature>
<dbReference type="PANTHER" id="PTHR46764">
    <property type="entry name" value="E3 UBIQUITIN-PROTEIN LIGASE BAH1"/>
    <property type="match status" value="1"/>
</dbReference>
<dbReference type="InterPro" id="IPR017907">
    <property type="entry name" value="Znf_RING_CS"/>
</dbReference>
<dbReference type="EMBL" id="JAAWWB010000031">
    <property type="protein sequence ID" value="KAG6744919.1"/>
    <property type="molecule type" value="Genomic_DNA"/>
</dbReference>
<keyword evidence="5" id="KW-0479">Metal-binding</keyword>
<feature type="domain" description="SPX" evidence="12">
    <location>
        <begin position="1"/>
        <end position="167"/>
    </location>
</feature>
<evidence type="ECO:0000256" key="2">
    <source>
        <dbReference type="ARBA" id="ARBA00004906"/>
    </source>
</evidence>
<comment type="catalytic activity">
    <reaction evidence="1">
        <text>S-ubiquitinyl-[E2 ubiquitin-conjugating enzyme]-L-cysteine + [acceptor protein]-L-lysine = [E2 ubiquitin-conjugating enzyme]-L-cysteine + N(6)-ubiquitinyl-[acceptor protein]-L-lysine.</text>
        <dbReference type="EC" id="2.3.2.27"/>
    </reaction>
</comment>
<evidence type="ECO:0000256" key="8">
    <source>
        <dbReference type="ARBA" id="ARBA00022833"/>
    </source>
</evidence>
<evidence type="ECO:0000256" key="4">
    <source>
        <dbReference type="ARBA" id="ARBA00022679"/>
    </source>
</evidence>
<keyword evidence="7" id="KW-0833">Ubl conjugation pathway</keyword>